<dbReference type="EMBL" id="HBUE01295628">
    <property type="protein sequence ID" value="CAG6576287.1"/>
    <property type="molecule type" value="Transcribed_RNA"/>
</dbReference>
<proteinExistence type="predicted"/>
<dbReference type="EMBL" id="HBUE01189779">
    <property type="protein sequence ID" value="CAG6524606.1"/>
    <property type="molecule type" value="Transcribed_RNA"/>
</dbReference>
<reference evidence="2" key="1">
    <citation type="submission" date="2021-05" db="EMBL/GenBank/DDBJ databases">
        <authorList>
            <person name="Alioto T."/>
            <person name="Alioto T."/>
            <person name="Gomez Garrido J."/>
        </authorList>
    </citation>
    <scope>NUCLEOTIDE SEQUENCE</scope>
</reference>
<dbReference type="EMBL" id="HBUE01295629">
    <property type="protein sequence ID" value="CAG6576288.1"/>
    <property type="molecule type" value="Transcribed_RNA"/>
</dbReference>
<keyword evidence="1" id="KW-1133">Transmembrane helix</keyword>
<dbReference type="EMBL" id="HBUE01189778">
    <property type="protein sequence ID" value="CAG6524605.1"/>
    <property type="molecule type" value="Transcribed_RNA"/>
</dbReference>
<feature type="transmembrane region" description="Helical" evidence="1">
    <location>
        <begin position="86"/>
        <end position="106"/>
    </location>
</feature>
<dbReference type="EMBL" id="HBUE01189777">
    <property type="protein sequence ID" value="CAG6524604.1"/>
    <property type="molecule type" value="Transcribed_RNA"/>
</dbReference>
<accession>A0A8D8E4Q7</accession>
<evidence type="ECO:0000313" key="2">
    <source>
        <dbReference type="EMBL" id="CAG6524604.1"/>
    </source>
</evidence>
<protein>
    <submittedName>
        <fullName evidence="2">(northern house mosquito) hypothetical protein</fullName>
    </submittedName>
</protein>
<organism evidence="2">
    <name type="scientific">Culex pipiens</name>
    <name type="common">House mosquito</name>
    <dbReference type="NCBI Taxonomy" id="7175"/>
    <lineage>
        <taxon>Eukaryota</taxon>
        <taxon>Metazoa</taxon>
        <taxon>Ecdysozoa</taxon>
        <taxon>Arthropoda</taxon>
        <taxon>Hexapoda</taxon>
        <taxon>Insecta</taxon>
        <taxon>Pterygota</taxon>
        <taxon>Neoptera</taxon>
        <taxon>Endopterygota</taxon>
        <taxon>Diptera</taxon>
        <taxon>Nematocera</taxon>
        <taxon>Culicoidea</taxon>
        <taxon>Culicidae</taxon>
        <taxon>Culicinae</taxon>
        <taxon>Culicini</taxon>
        <taxon>Culex</taxon>
        <taxon>Culex</taxon>
    </lineage>
</organism>
<keyword evidence="1" id="KW-0472">Membrane</keyword>
<dbReference type="AlphaFoldDB" id="A0A8D8E4Q7"/>
<feature type="transmembrane region" description="Helical" evidence="1">
    <location>
        <begin position="54"/>
        <end position="80"/>
    </location>
</feature>
<dbReference type="EMBL" id="HBUE01295630">
    <property type="protein sequence ID" value="CAG6576289.1"/>
    <property type="molecule type" value="Transcribed_RNA"/>
</dbReference>
<name>A0A8D8E4Q7_CULPI</name>
<keyword evidence="1" id="KW-0812">Transmembrane</keyword>
<sequence>MSSYARRAVKLFDSWTPNKTNAYSTPFTSTENLFDVVVPVVVHFRLGQRAVPVWLVRLVVFNVGELVVVFGGVVVVVLLVGALFGVVFALVLVIVLLFFAGGWFHVGSGSCHWCWCCC</sequence>
<evidence type="ECO:0000256" key="1">
    <source>
        <dbReference type="SAM" id="Phobius"/>
    </source>
</evidence>